<dbReference type="PROSITE" id="PS00217">
    <property type="entry name" value="SUGAR_TRANSPORT_2"/>
    <property type="match status" value="1"/>
</dbReference>
<dbReference type="InterPro" id="IPR011701">
    <property type="entry name" value="MFS"/>
</dbReference>
<feature type="transmembrane region" description="Helical" evidence="5">
    <location>
        <begin position="178"/>
        <end position="196"/>
    </location>
</feature>
<feature type="transmembrane region" description="Helical" evidence="5">
    <location>
        <begin position="263"/>
        <end position="284"/>
    </location>
</feature>
<dbReference type="PROSITE" id="PS50850">
    <property type="entry name" value="MFS"/>
    <property type="match status" value="1"/>
</dbReference>
<feature type="transmembrane region" description="Helical" evidence="5">
    <location>
        <begin position="383"/>
        <end position="405"/>
    </location>
</feature>
<feature type="transmembrane region" description="Helical" evidence="5">
    <location>
        <begin position="217"/>
        <end position="243"/>
    </location>
</feature>
<dbReference type="Proteomes" id="UP000315677">
    <property type="component" value="Unassembled WGS sequence"/>
</dbReference>
<dbReference type="CDD" id="cd17371">
    <property type="entry name" value="MFS_MucK"/>
    <property type="match status" value="1"/>
</dbReference>
<feature type="transmembrane region" description="Helical" evidence="5">
    <location>
        <begin position="296"/>
        <end position="314"/>
    </location>
</feature>
<dbReference type="PANTHER" id="PTHR23508:SF10">
    <property type="entry name" value="CARBOXYLIC ACID TRANSPORTER PROTEIN HOMOLOG"/>
    <property type="match status" value="1"/>
</dbReference>
<feature type="transmembrane region" description="Helical" evidence="5">
    <location>
        <begin position="87"/>
        <end position="107"/>
    </location>
</feature>
<keyword evidence="3 5" id="KW-1133">Transmembrane helix</keyword>
<evidence type="ECO:0000313" key="8">
    <source>
        <dbReference type="Proteomes" id="UP000315677"/>
    </source>
</evidence>
<name>A0A543E327_9PSEU</name>
<evidence type="ECO:0000256" key="5">
    <source>
        <dbReference type="SAM" id="Phobius"/>
    </source>
</evidence>
<dbReference type="InterPro" id="IPR036259">
    <property type="entry name" value="MFS_trans_sf"/>
</dbReference>
<dbReference type="GO" id="GO:0046943">
    <property type="term" value="F:carboxylic acid transmembrane transporter activity"/>
    <property type="evidence" value="ECO:0007669"/>
    <property type="project" value="TreeGrafter"/>
</dbReference>
<evidence type="ECO:0000256" key="4">
    <source>
        <dbReference type="ARBA" id="ARBA00023136"/>
    </source>
</evidence>
<comment type="subcellular location">
    <subcellularLocation>
        <location evidence="1">Cell membrane</location>
        <topology evidence="1">Multi-pass membrane protein</topology>
    </subcellularLocation>
</comment>
<feature type="domain" description="Major facilitator superfamily (MFS) profile" evidence="6">
    <location>
        <begin position="21"/>
        <end position="409"/>
    </location>
</feature>
<evidence type="ECO:0000313" key="7">
    <source>
        <dbReference type="EMBL" id="TQM15849.1"/>
    </source>
</evidence>
<feature type="transmembrane region" description="Helical" evidence="5">
    <location>
        <begin position="358"/>
        <end position="377"/>
    </location>
</feature>
<proteinExistence type="predicted"/>
<dbReference type="AlphaFoldDB" id="A0A543E327"/>
<dbReference type="InterPro" id="IPR020846">
    <property type="entry name" value="MFS_dom"/>
</dbReference>
<evidence type="ECO:0000256" key="3">
    <source>
        <dbReference type="ARBA" id="ARBA00022989"/>
    </source>
</evidence>
<dbReference type="GO" id="GO:0005886">
    <property type="term" value="C:plasma membrane"/>
    <property type="evidence" value="ECO:0007669"/>
    <property type="project" value="UniProtKB-SubCell"/>
</dbReference>
<feature type="transmembrane region" description="Helical" evidence="5">
    <location>
        <begin position="154"/>
        <end position="172"/>
    </location>
</feature>
<dbReference type="SUPFAM" id="SSF103473">
    <property type="entry name" value="MFS general substrate transporter"/>
    <property type="match status" value="1"/>
</dbReference>
<evidence type="ECO:0000259" key="6">
    <source>
        <dbReference type="PROSITE" id="PS50850"/>
    </source>
</evidence>
<feature type="transmembrane region" description="Helical" evidence="5">
    <location>
        <begin position="21"/>
        <end position="47"/>
    </location>
</feature>
<organism evidence="7 8">
    <name type="scientific">Pseudonocardia kunmingensis</name>
    <dbReference type="NCBI Taxonomy" id="630975"/>
    <lineage>
        <taxon>Bacteria</taxon>
        <taxon>Bacillati</taxon>
        <taxon>Actinomycetota</taxon>
        <taxon>Actinomycetes</taxon>
        <taxon>Pseudonocardiales</taxon>
        <taxon>Pseudonocardiaceae</taxon>
        <taxon>Pseudonocardia</taxon>
    </lineage>
</organism>
<dbReference type="RefSeq" id="WP_142052263.1">
    <property type="nucleotide sequence ID" value="NZ_VFPA01000001.1"/>
</dbReference>
<dbReference type="InterPro" id="IPR005829">
    <property type="entry name" value="Sugar_transporter_CS"/>
</dbReference>
<protein>
    <submittedName>
        <fullName evidence="7">Putative MFS family arabinose efflux permease</fullName>
    </submittedName>
</protein>
<dbReference type="Gene3D" id="1.20.1250.20">
    <property type="entry name" value="MFS general substrate transporter like domains"/>
    <property type="match status" value="2"/>
</dbReference>
<keyword evidence="8" id="KW-1185">Reference proteome</keyword>
<feature type="transmembrane region" description="Helical" evidence="5">
    <location>
        <begin position="320"/>
        <end position="337"/>
    </location>
</feature>
<comment type="caution">
    <text evidence="7">The sequence shown here is derived from an EMBL/GenBank/DDBJ whole genome shotgun (WGS) entry which is preliminary data.</text>
</comment>
<dbReference type="OrthoDB" id="9787026at2"/>
<feature type="transmembrane region" description="Helical" evidence="5">
    <location>
        <begin position="59"/>
        <end position="80"/>
    </location>
</feature>
<reference evidence="7 8" key="1">
    <citation type="submission" date="2019-06" db="EMBL/GenBank/DDBJ databases">
        <title>Sequencing the genomes of 1000 actinobacteria strains.</title>
        <authorList>
            <person name="Klenk H.-P."/>
        </authorList>
    </citation>
    <scope>NUCLEOTIDE SEQUENCE [LARGE SCALE GENOMIC DNA]</scope>
    <source>
        <strain evidence="7 8">DSM 45301</strain>
    </source>
</reference>
<dbReference type="PANTHER" id="PTHR23508">
    <property type="entry name" value="CARBOXYLIC ACID TRANSPORTER PROTEIN HOMOLOG"/>
    <property type="match status" value="1"/>
</dbReference>
<evidence type="ECO:0000256" key="2">
    <source>
        <dbReference type="ARBA" id="ARBA00022692"/>
    </source>
</evidence>
<evidence type="ECO:0000256" key="1">
    <source>
        <dbReference type="ARBA" id="ARBA00004651"/>
    </source>
</evidence>
<keyword evidence="2 5" id="KW-0812">Transmembrane</keyword>
<dbReference type="Pfam" id="PF07690">
    <property type="entry name" value="MFS_1"/>
    <property type="match status" value="1"/>
</dbReference>
<gene>
    <name evidence="7" type="ORF">FB558_2643</name>
</gene>
<sequence>MAEPRADEHWYRSMVPRERRTFWACFGGWATDAMDVQIYSLLIPVLLTVGVLSSNAEAGLIGTVTLLCSAVGGWAGGVLADRFGRALMLQVTVLWFSVFTLLCAFAQDATQLLVFRGLMGFGFGGEWAVGAILMGETVRARFRGRAVGTVQSGWAVGWGLAVALFVLTQTLLPPETAWRVLFALGVLPALGVFWIRRHVPEPDVYVRHADRREDRPSFLGIFRGGLLRTTLVCALLCTGAQGGYYALTTFLPQFLRTARGLDVLGLGGTLLLVIVGALAGYLFGAWLTDRLGRRPALVVCAVAAFVIVLPFTLLDLPTPVFTALALPLGFVSSAYFSGLGPLLTEQYPTELRGSGQGFCYNFGRGIGALFPLLVGLLADAISIGVAIALFAGIAYLVMAGCALLLPETRGAELTGSAS</sequence>
<feature type="transmembrane region" description="Helical" evidence="5">
    <location>
        <begin position="113"/>
        <end position="133"/>
    </location>
</feature>
<accession>A0A543E327</accession>
<dbReference type="EMBL" id="VFPA01000001">
    <property type="protein sequence ID" value="TQM15849.1"/>
    <property type="molecule type" value="Genomic_DNA"/>
</dbReference>
<keyword evidence="4 5" id="KW-0472">Membrane</keyword>